<protein>
    <recommendedName>
        <fullName evidence="4">Mos1 transposase HTH domain-containing protein</fullName>
    </recommendedName>
</protein>
<feature type="compositionally biased region" description="Basic residues" evidence="1">
    <location>
        <begin position="8"/>
        <end position="20"/>
    </location>
</feature>
<reference evidence="2 3" key="1">
    <citation type="journal article" date="2022" name="Allergy">
        <title>Genome assembly and annotation of Periplaneta americana reveal a comprehensive cockroach allergen profile.</title>
        <authorList>
            <person name="Wang L."/>
            <person name="Xiong Q."/>
            <person name="Saelim N."/>
            <person name="Wang L."/>
            <person name="Nong W."/>
            <person name="Wan A.T."/>
            <person name="Shi M."/>
            <person name="Liu X."/>
            <person name="Cao Q."/>
            <person name="Hui J.H.L."/>
            <person name="Sookrung N."/>
            <person name="Leung T.F."/>
            <person name="Tungtrongchitr A."/>
            <person name="Tsui S.K.W."/>
        </authorList>
    </citation>
    <scope>NUCLEOTIDE SEQUENCE [LARGE SCALE GENOMIC DNA]</scope>
    <source>
        <strain evidence="2">PWHHKU_190912</strain>
    </source>
</reference>
<proteinExistence type="predicted"/>
<feature type="compositionally biased region" description="Polar residues" evidence="1">
    <location>
        <begin position="29"/>
        <end position="38"/>
    </location>
</feature>
<dbReference type="Proteomes" id="UP001148838">
    <property type="component" value="Unassembled WGS sequence"/>
</dbReference>
<accession>A0ABQ8TKH5</accession>
<comment type="caution">
    <text evidence="2">The sequence shown here is derived from an EMBL/GenBank/DDBJ whole genome shotgun (WGS) entry which is preliminary data.</text>
</comment>
<evidence type="ECO:0000313" key="3">
    <source>
        <dbReference type="Proteomes" id="UP001148838"/>
    </source>
</evidence>
<gene>
    <name evidence="2" type="ORF">ANN_13112</name>
</gene>
<evidence type="ECO:0000256" key="1">
    <source>
        <dbReference type="SAM" id="MobiDB-lite"/>
    </source>
</evidence>
<evidence type="ECO:0000313" key="2">
    <source>
        <dbReference type="EMBL" id="KAJ4446416.1"/>
    </source>
</evidence>
<keyword evidence="3" id="KW-1185">Reference proteome</keyword>
<evidence type="ECO:0008006" key="4">
    <source>
        <dbReference type="Google" id="ProtNLM"/>
    </source>
</evidence>
<organism evidence="2 3">
    <name type="scientific">Periplaneta americana</name>
    <name type="common">American cockroach</name>
    <name type="synonym">Blatta americana</name>
    <dbReference type="NCBI Taxonomy" id="6978"/>
    <lineage>
        <taxon>Eukaryota</taxon>
        <taxon>Metazoa</taxon>
        <taxon>Ecdysozoa</taxon>
        <taxon>Arthropoda</taxon>
        <taxon>Hexapoda</taxon>
        <taxon>Insecta</taxon>
        <taxon>Pterygota</taxon>
        <taxon>Neoptera</taxon>
        <taxon>Polyneoptera</taxon>
        <taxon>Dictyoptera</taxon>
        <taxon>Blattodea</taxon>
        <taxon>Blattoidea</taxon>
        <taxon>Blattidae</taxon>
        <taxon>Blattinae</taxon>
        <taxon>Periplaneta</taxon>
    </lineage>
</organism>
<feature type="region of interest" description="Disordered" evidence="1">
    <location>
        <begin position="1"/>
        <end position="38"/>
    </location>
</feature>
<name>A0ABQ8TKH5_PERAM</name>
<sequence>MSLSHLSTLKRHRPGPRSKLQRREEKANGATQDDQTTVSLAGFEPRALNYSLKHGGVYQHYVGASEAAVIEFLTAENVSPKEIHWRLKAVYHDQCVDISTVRRWSARARNEPGASLNLCDKGRSETTYCS</sequence>
<dbReference type="EMBL" id="JAJSOF020000009">
    <property type="protein sequence ID" value="KAJ4446416.1"/>
    <property type="molecule type" value="Genomic_DNA"/>
</dbReference>